<feature type="region of interest" description="Disordered" evidence="2">
    <location>
        <begin position="1"/>
        <end position="224"/>
    </location>
</feature>
<keyword evidence="4" id="KW-1185">Reference proteome</keyword>
<evidence type="ECO:0000313" key="3">
    <source>
        <dbReference type="EMBL" id="KAF9577937.1"/>
    </source>
</evidence>
<comment type="caution">
    <text evidence="3">The sequence shown here is derived from an EMBL/GenBank/DDBJ whole genome shotgun (WGS) entry which is preliminary data.</text>
</comment>
<sequence>MKKNKRKIGRHIQLPTDLLDSAETRAAGAATSRGKSEEALKRAPPKSSMQSTSRGTAVISAHVPGDKAEWESAHEDSATSESESADSLEEQEASEDDHTEEGEEEEEKEESEDDSDKEAPQAGVSRGVATKVNGHHGRREDKHGAEGILDAEEPLQRPQRGTSATGTTELETTRTKKRGKEKPLSSKHAASTTALVLTETTKAPKTASAPARFTRIGGGGGNGAKMSTQSLKNTAVLTPQDDQNERIRKTVLELKGLLRRLGMMPLSPSLDSALEDLDAAQVEQGGLCELMMLLQRLGKRYEDQQEVIHDLTTKIVAQQMDSDQEPDYEKDNELERLRDQVRTTELRARTAEADLEVVKAELQKKSALESTNTASAATYVATLTPTREVSDKEIQATGTWDHLGDQGPGSVKAQPRANGTATAVSENKAPKDSLGTGAGSMLYEELSQAFEELEVDYGVLHQELETLQTYST</sequence>
<evidence type="ECO:0000313" key="4">
    <source>
        <dbReference type="Proteomes" id="UP000780801"/>
    </source>
</evidence>
<feature type="non-terminal residue" evidence="3">
    <location>
        <position position="472"/>
    </location>
</feature>
<accession>A0A9P6FMH1</accession>
<dbReference type="OrthoDB" id="2445659at2759"/>
<dbReference type="Proteomes" id="UP000780801">
    <property type="component" value="Unassembled WGS sequence"/>
</dbReference>
<evidence type="ECO:0000256" key="2">
    <source>
        <dbReference type="SAM" id="MobiDB-lite"/>
    </source>
</evidence>
<feature type="region of interest" description="Disordered" evidence="2">
    <location>
        <begin position="399"/>
        <end position="438"/>
    </location>
</feature>
<evidence type="ECO:0000256" key="1">
    <source>
        <dbReference type="SAM" id="Coils"/>
    </source>
</evidence>
<feature type="compositionally biased region" description="Basic and acidic residues" evidence="2">
    <location>
        <begin position="64"/>
        <end position="77"/>
    </location>
</feature>
<organism evidence="3 4">
    <name type="scientific">Lunasporangiospora selenospora</name>
    <dbReference type="NCBI Taxonomy" id="979761"/>
    <lineage>
        <taxon>Eukaryota</taxon>
        <taxon>Fungi</taxon>
        <taxon>Fungi incertae sedis</taxon>
        <taxon>Mucoromycota</taxon>
        <taxon>Mortierellomycotina</taxon>
        <taxon>Mortierellomycetes</taxon>
        <taxon>Mortierellales</taxon>
        <taxon>Mortierellaceae</taxon>
        <taxon>Lunasporangiospora</taxon>
    </lineage>
</organism>
<gene>
    <name evidence="3" type="ORF">BGW38_006541</name>
</gene>
<protein>
    <submittedName>
        <fullName evidence="3">Uncharacterized protein</fullName>
    </submittedName>
</protein>
<feature type="compositionally biased region" description="Basic residues" evidence="2">
    <location>
        <begin position="1"/>
        <end position="10"/>
    </location>
</feature>
<feature type="compositionally biased region" description="Acidic residues" evidence="2">
    <location>
        <begin position="83"/>
        <end position="116"/>
    </location>
</feature>
<keyword evidence="1" id="KW-0175">Coiled coil</keyword>
<dbReference type="AlphaFoldDB" id="A0A9P6FMH1"/>
<feature type="coiled-coil region" evidence="1">
    <location>
        <begin position="294"/>
        <end position="368"/>
    </location>
</feature>
<feature type="compositionally biased region" description="Low complexity" evidence="2">
    <location>
        <begin position="198"/>
        <end position="211"/>
    </location>
</feature>
<dbReference type="EMBL" id="JAABOA010004198">
    <property type="protein sequence ID" value="KAF9577937.1"/>
    <property type="molecule type" value="Genomic_DNA"/>
</dbReference>
<name>A0A9P6FMH1_9FUNG</name>
<reference evidence="3" key="1">
    <citation type="journal article" date="2020" name="Fungal Divers.">
        <title>Resolving the Mortierellaceae phylogeny through synthesis of multi-gene phylogenetics and phylogenomics.</title>
        <authorList>
            <person name="Vandepol N."/>
            <person name="Liber J."/>
            <person name="Desiro A."/>
            <person name="Na H."/>
            <person name="Kennedy M."/>
            <person name="Barry K."/>
            <person name="Grigoriev I.V."/>
            <person name="Miller A.N."/>
            <person name="O'Donnell K."/>
            <person name="Stajich J.E."/>
            <person name="Bonito G."/>
        </authorList>
    </citation>
    <scope>NUCLEOTIDE SEQUENCE</scope>
    <source>
        <strain evidence="3">KOD1015</strain>
    </source>
</reference>
<proteinExistence type="predicted"/>